<organism evidence="1">
    <name type="scientific">Arundo donax</name>
    <name type="common">Giant reed</name>
    <name type="synonym">Donax arundinaceus</name>
    <dbReference type="NCBI Taxonomy" id="35708"/>
    <lineage>
        <taxon>Eukaryota</taxon>
        <taxon>Viridiplantae</taxon>
        <taxon>Streptophyta</taxon>
        <taxon>Embryophyta</taxon>
        <taxon>Tracheophyta</taxon>
        <taxon>Spermatophyta</taxon>
        <taxon>Magnoliopsida</taxon>
        <taxon>Liliopsida</taxon>
        <taxon>Poales</taxon>
        <taxon>Poaceae</taxon>
        <taxon>PACMAD clade</taxon>
        <taxon>Arundinoideae</taxon>
        <taxon>Arundineae</taxon>
        <taxon>Arundo</taxon>
    </lineage>
</organism>
<evidence type="ECO:0000313" key="1">
    <source>
        <dbReference type="EMBL" id="JAE00937.1"/>
    </source>
</evidence>
<proteinExistence type="predicted"/>
<dbReference type="EMBL" id="GBRH01196959">
    <property type="protein sequence ID" value="JAE00937.1"/>
    <property type="molecule type" value="Transcribed_RNA"/>
</dbReference>
<reference evidence="1" key="1">
    <citation type="submission" date="2014-09" db="EMBL/GenBank/DDBJ databases">
        <authorList>
            <person name="Magalhaes I.L.F."/>
            <person name="Oliveira U."/>
            <person name="Santos F.R."/>
            <person name="Vidigal T.H.D.A."/>
            <person name="Brescovit A.D."/>
            <person name="Santos A.J."/>
        </authorList>
    </citation>
    <scope>NUCLEOTIDE SEQUENCE</scope>
    <source>
        <tissue evidence="1">Shoot tissue taken approximately 20 cm above the soil surface</tissue>
    </source>
</reference>
<sequence length="51" mass="5437">MSRLRGHGTGRLYLGGSGTRHLGLGVVGQCRSRCSMCRSDLSALTLSRQGM</sequence>
<dbReference type="AlphaFoldDB" id="A0A0A9ELF1"/>
<accession>A0A0A9ELF1</accession>
<reference evidence="1" key="2">
    <citation type="journal article" date="2015" name="Data Brief">
        <title>Shoot transcriptome of the giant reed, Arundo donax.</title>
        <authorList>
            <person name="Barrero R.A."/>
            <person name="Guerrero F.D."/>
            <person name="Moolhuijzen P."/>
            <person name="Goolsby J.A."/>
            <person name="Tidwell J."/>
            <person name="Bellgard S.E."/>
            <person name="Bellgard M.I."/>
        </authorList>
    </citation>
    <scope>NUCLEOTIDE SEQUENCE</scope>
    <source>
        <tissue evidence="1">Shoot tissue taken approximately 20 cm above the soil surface</tissue>
    </source>
</reference>
<name>A0A0A9ELF1_ARUDO</name>
<protein>
    <submittedName>
        <fullName evidence="1">Uncharacterized protein</fullName>
    </submittedName>
</protein>